<evidence type="ECO:0000313" key="1">
    <source>
        <dbReference type="EMBL" id="KIZ41439.1"/>
    </source>
</evidence>
<name>A0A0D7EKS8_RHOPL</name>
<dbReference type="RefSeq" id="WP_044412491.1">
    <property type="nucleotide sequence ID" value="NZ_JXXE01000300.1"/>
</dbReference>
<dbReference type="PROSITE" id="PS51257">
    <property type="entry name" value="PROKAR_LIPOPROTEIN"/>
    <property type="match status" value="1"/>
</dbReference>
<evidence type="ECO:0000313" key="2">
    <source>
        <dbReference type="Proteomes" id="UP000032515"/>
    </source>
</evidence>
<sequence length="69" mass="7816">MTDASLRGEKLWGAPSIAQFMGLSCDTVYKLSDDPDCPIYRPPGTNRLFATRSELLVWLRTKRKLPDDT</sequence>
<dbReference type="EMBL" id="JXXE01000300">
    <property type="protein sequence ID" value="KIZ41439.1"/>
    <property type="molecule type" value="Genomic_DNA"/>
</dbReference>
<dbReference type="AlphaFoldDB" id="A0A0D7EKS8"/>
<dbReference type="PATRIC" id="fig|1076.23.peg.3225"/>
<accession>A0A0D7EKS8</accession>
<dbReference type="Proteomes" id="UP000032515">
    <property type="component" value="Unassembled WGS sequence"/>
</dbReference>
<protein>
    <submittedName>
        <fullName evidence="1">Uncharacterized protein</fullName>
    </submittedName>
</protein>
<comment type="caution">
    <text evidence="1">The sequence shown here is derived from an EMBL/GenBank/DDBJ whole genome shotgun (WGS) entry which is preliminary data.</text>
</comment>
<organism evidence="1 2">
    <name type="scientific">Rhodopseudomonas palustris</name>
    <dbReference type="NCBI Taxonomy" id="1076"/>
    <lineage>
        <taxon>Bacteria</taxon>
        <taxon>Pseudomonadati</taxon>
        <taxon>Pseudomonadota</taxon>
        <taxon>Alphaproteobacteria</taxon>
        <taxon>Hyphomicrobiales</taxon>
        <taxon>Nitrobacteraceae</taxon>
        <taxon>Rhodopseudomonas</taxon>
    </lineage>
</organism>
<reference evidence="1 2" key="1">
    <citation type="submission" date="2014-11" db="EMBL/GenBank/DDBJ databases">
        <title>Genomics and ecophysiology of heterotrophic nitrogen fixing bacteria isolated from estuarine surface water.</title>
        <authorList>
            <person name="Bentzon-Tilia M."/>
            <person name="Severin I."/>
            <person name="Hansen L.H."/>
            <person name="Riemann L."/>
        </authorList>
    </citation>
    <scope>NUCLEOTIDE SEQUENCE [LARGE SCALE GENOMIC DNA]</scope>
    <source>
        <strain evidence="1 2">BAL398</strain>
    </source>
</reference>
<proteinExistence type="predicted"/>
<gene>
    <name evidence="1" type="ORF">OO17_15150</name>
</gene>
<dbReference type="OrthoDB" id="8283535at2"/>